<evidence type="ECO:0000313" key="4">
    <source>
        <dbReference type="EMBL" id="RZF39771.1"/>
    </source>
</evidence>
<evidence type="ECO:0000259" key="3">
    <source>
        <dbReference type="PROSITE" id="PS50822"/>
    </source>
</evidence>
<dbReference type="EMBL" id="QKKF02019605">
    <property type="protein sequence ID" value="RZF39771.1"/>
    <property type="molecule type" value="Genomic_DNA"/>
</dbReference>
<dbReference type="SUPFAM" id="SSF101690">
    <property type="entry name" value="PAZ domain"/>
    <property type="match status" value="1"/>
</dbReference>
<dbReference type="Gene3D" id="2.170.260.10">
    <property type="entry name" value="paz domain"/>
    <property type="match status" value="1"/>
</dbReference>
<feature type="compositionally biased region" description="Pro residues" evidence="1">
    <location>
        <begin position="146"/>
        <end position="155"/>
    </location>
</feature>
<dbReference type="Pfam" id="PF02170">
    <property type="entry name" value="PAZ"/>
    <property type="match status" value="1"/>
</dbReference>
<dbReference type="InParanoid" id="A0A482X3D4"/>
<protein>
    <submittedName>
        <fullName evidence="4">Uncharacterized protein</fullName>
    </submittedName>
</protein>
<feature type="compositionally biased region" description="Gly residues" evidence="1">
    <location>
        <begin position="81"/>
        <end position="92"/>
    </location>
</feature>
<dbReference type="STRING" id="195883.A0A482X3D4"/>
<dbReference type="PROSITE" id="PS50821">
    <property type="entry name" value="PAZ"/>
    <property type="match status" value="1"/>
</dbReference>
<dbReference type="Pfam" id="PF16488">
    <property type="entry name" value="ArgoL2"/>
    <property type="match status" value="1"/>
</dbReference>
<dbReference type="InterPro" id="IPR003100">
    <property type="entry name" value="PAZ_dom"/>
</dbReference>
<dbReference type="Pfam" id="PF08699">
    <property type="entry name" value="ArgoL1"/>
    <property type="match status" value="1"/>
</dbReference>
<dbReference type="CDD" id="cd02846">
    <property type="entry name" value="PAZ_argonaute_like"/>
    <property type="match status" value="1"/>
</dbReference>
<dbReference type="Gene3D" id="3.30.420.10">
    <property type="entry name" value="Ribonuclease H-like superfamily/Ribonuclease H"/>
    <property type="match status" value="1"/>
</dbReference>
<evidence type="ECO:0000313" key="5">
    <source>
        <dbReference type="Proteomes" id="UP000291343"/>
    </source>
</evidence>
<dbReference type="InterPro" id="IPR036085">
    <property type="entry name" value="PAZ_dom_sf"/>
</dbReference>
<dbReference type="GO" id="GO:0034587">
    <property type="term" value="P:piRNA processing"/>
    <property type="evidence" value="ECO:0007669"/>
    <property type="project" value="UniProtKB-ARBA"/>
</dbReference>
<dbReference type="Pfam" id="PF16486">
    <property type="entry name" value="ArgoN"/>
    <property type="match status" value="1"/>
</dbReference>
<dbReference type="InterPro" id="IPR014811">
    <property type="entry name" value="ArgoL1"/>
</dbReference>
<dbReference type="InterPro" id="IPR032472">
    <property type="entry name" value="ArgoL2"/>
</dbReference>
<feature type="compositionally biased region" description="Low complexity" evidence="1">
    <location>
        <begin position="156"/>
        <end position="268"/>
    </location>
</feature>
<dbReference type="GO" id="GO:0003723">
    <property type="term" value="F:RNA binding"/>
    <property type="evidence" value="ECO:0007669"/>
    <property type="project" value="InterPro"/>
</dbReference>
<dbReference type="InterPro" id="IPR032474">
    <property type="entry name" value="Argonaute_N"/>
</dbReference>
<dbReference type="SMART" id="SM00950">
    <property type="entry name" value="Piwi"/>
    <property type="match status" value="1"/>
</dbReference>
<feature type="domain" description="Piwi" evidence="3">
    <location>
        <begin position="783"/>
        <end position="1082"/>
    </location>
</feature>
<dbReference type="SUPFAM" id="SSF53098">
    <property type="entry name" value="Ribonuclease H-like"/>
    <property type="match status" value="1"/>
</dbReference>
<reference evidence="4 5" key="1">
    <citation type="journal article" date="2017" name="Gigascience">
        <title>Genome sequence of the small brown planthopper, Laodelphax striatellus.</title>
        <authorList>
            <person name="Zhu J."/>
            <person name="Jiang F."/>
            <person name="Wang X."/>
            <person name="Yang P."/>
            <person name="Bao Y."/>
            <person name="Zhao W."/>
            <person name="Wang W."/>
            <person name="Lu H."/>
            <person name="Wang Q."/>
            <person name="Cui N."/>
            <person name="Li J."/>
            <person name="Chen X."/>
            <person name="Luo L."/>
            <person name="Yu J."/>
            <person name="Kang L."/>
            <person name="Cui F."/>
        </authorList>
    </citation>
    <scope>NUCLEOTIDE SEQUENCE [LARGE SCALE GENOMIC DNA]</scope>
    <source>
        <strain evidence="4">Lst14</strain>
    </source>
</reference>
<feature type="region of interest" description="Disordered" evidence="1">
    <location>
        <begin position="1"/>
        <end position="291"/>
    </location>
</feature>
<evidence type="ECO:0000259" key="2">
    <source>
        <dbReference type="PROSITE" id="PS50821"/>
    </source>
</evidence>
<dbReference type="Pfam" id="PF02171">
    <property type="entry name" value="Piwi"/>
    <property type="match status" value="1"/>
</dbReference>
<dbReference type="PROSITE" id="PS50822">
    <property type="entry name" value="PIWI"/>
    <property type="match status" value="1"/>
</dbReference>
<dbReference type="SMR" id="A0A482X3D4"/>
<dbReference type="InterPro" id="IPR036397">
    <property type="entry name" value="RNaseH_sf"/>
</dbReference>
<accession>A0A482X3D4</accession>
<feature type="domain" description="PAZ" evidence="2">
    <location>
        <begin position="496"/>
        <end position="616"/>
    </location>
</feature>
<dbReference type="OrthoDB" id="10252740at2759"/>
<dbReference type="InterPro" id="IPR032473">
    <property type="entry name" value="Argonaute_Mid_dom"/>
</dbReference>
<feature type="compositionally biased region" description="Gly residues" evidence="1">
    <location>
        <begin position="9"/>
        <end position="19"/>
    </location>
</feature>
<dbReference type="Pfam" id="PF16487">
    <property type="entry name" value="ArgoMid"/>
    <property type="match status" value="1"/>
</dbReference>
<dbReference type="InterPro" id="IPR003165">
    <property type="entry name" value="Piwi"/>
</dbReference>
<dbReference type="AlphaFoldDB" id="A0A482X3D4"/>
<dbReference type="Gene3D" id="3.40.50.2300">
    <property type="match status" value="1"/>
</dbReference>
<evidence type="ECO:0000256" key="1">
    <source>
        <dbReference type="SAM" id="MobiDB-lite"/>
    </source>
</evidence>
<dbReference type="InterPro" id="IPR045246">
    <property type="entry name" value="Piwi_ago-like"/>
</dbReference>
<dbReference type="CDD" id="cd04657">
    <property type="entry name" value="Piwi_ago-like"/>
    <property type="match status" value="1"/>
</dbReference>
<organism evidence="4 5">
    <name type="scientific">Laodelphax striatellus</name>
    <name type="common">Small brown planthopper</name>
    <name type="synonym">Delphax striatella</name>
    <dbReference type="NCBI Taxonomy" id="195883"/>
    <lineage>
        <taxon>Eukaryota</taxon>
        <taxon>Metazoa</taxon>
        <taxon>Ecdysozoa</taxon>
        <taxon>Arthropoda</taxon>
        <taxon>Hexapoda</taxon>
        <taxon>Insecta</taxon>
        <taxon>Pterygota</taxon>
        <taxon>Neoptera</taxon>
        <taxon>Paraneoptera</taxon>
        <taxon>Hemiptera</taxon>
        <taxon>Auchenorrhyncha</taxon>
        <taxon>Fulgoroidea</taxon>
        <taxon>Delphacidae</taxon>
        <taxon>Criomorphinae</taxon>
        <taxon>Laodelphax</taxon>
    </lineage>
</organism>
<name>A0A482X3D4_LAOST</name>
<sequence length="1112" mass="126485">MGKKKGGKGRGGGASGGGDNAPSTSAPQQQRPPPQEEKPPSQPPQQLSFGAVDFPQVEHGRGGGRGGGGGDSRGRGRGRGGGRGAGGGGGESGEFQPSMTSPTEPQPSSTSTRGAWVQGRGRGRGRGGPVGDGSQRPPFQSTDTPPGFPSTPKSPPGVQQQYQQQQYQQQQYQQQPVQQQQQPVQQQQRPQPPVQQQQRPQPPFQQQQPPVQQQQQRPQPPVQQQQRPQPPVQQQQQQPPVQQQQRPQPPIQQQQRPQPSVQQQKVRSPSPPSKLPAQEVTQKMSKMAVSQWKIPERKKNGTRGRKIELELNHFELFFKKQNFIAIHYDVTFKPDKPRRMFRPIMEAFRQKKYPNNYPAFDGRKNLYSARELPFGMEVTDTVKVFNSERQMHQEYEVTVKFASRVDMSQLSQYLSGKGHSYQTPQEALQAVDIVLRNPAALTFVGVGRSFFSEPEQIIDLGEGLELWYGFYQSAILGWKPFLNVDVAHKGFPMGERLLETLCRYQKCSFNDLRNLKRLDSYVQNDFEKYIKGLKVEYQIPNRTDTKRTYKVNKLMKNSVEQRFTLEKDNKKVEMTVGEYFQREKKCSLQFPYLPLVWIGPQNKEFYVPMEMCTIVRGQAVNRKLTPIQTAEMVKNATKPLDERRKRIATALRRANFNNDKCVQEFGITVSDRFAQVTGRVLEPPNLEYNKQMIKPSKGVWRSGKFLQAVQINNWAIINCDRRTNEGSLQRFASEMITHGRTLGVMIGAQPKIIPFAHIQPNRPNWRKDFGNQLSSLRENKTEIVVVVIPDQGEIYPMVKQTAELSVGILTQCIKSKTMYKMNPATVGNILLKVNSKLNGLNHRLGGRPKLLARPAMIMGADVTHPSPDQTNIPSVAAVSASHDANGFMYNMMWRLQPAKMEIIEDLQNIVVAQLKYFFAKTRQKPETIYFFRDGVSEGMFNQVLSAELTAIRQACRSLNENYKPGITFLVVQKRHHTRFFPMHDRDKEGRLGNVPAGTIVDTQITHKTETDFYLVSHASIQGTARPTKYHLLWDDNNIDEDDLEELTYNLCHLFTRCTRSVSYPAPTYYAHLAAFRARVYLEGQQTTPNLKREMETRVIEVNFHKENPMFFV</sequence>
<keyword evidence="5" id="KW-1185">Reference proteome</keyword>
<feature type="compositionally biased region" description="Low complexity" evidence="1">
    <location>
        <begin position="97"/>
        <end position="112"/>
    </location>
</feature>
<dbReference type="PANTHER" id="PTHR22891">
    <property type="entry name" value="EUKARYOTIC TRANSLATION INITIATION FACTOR 2C"/>
    <property type="match status" value="1"/>
</dbReference>
<gene>
    <name evidence="4" type="ORF">LSTR_LSTR003432</name>
</gene>
<dbReference type="Proteomes" id="UP000291343">
    <property type="component" value="Unassembled WGS sequence"/>
</dbReference>
<comment type="caution">
    <text evidence="4">The sequence shown here is derived from an EMBL/GenBank/DDBJ whole genome shotgun (WGS) entry which is preliminary data.</text>
</comment>
<dbReference type="InterPro" id="IPR012337">
    <property type="entry name" value="RNaseH-like_sf"/>
</dbReference>
<proteinExistence type="predicted"/>
<dbReference type="SMART" id="SM01163">
    <property type="entry name" value="DUF1785"/>
    <property type="match status" value="1"/>
</dbReference>